<gene>
    <name evidence="2" type="ORF">GCM10022419_082660</name>
</gene>
<keyword evidence="3" id="KW-1185">Reference proteome</keyword>
<proteinExistence type="predicted"/>
<organism evidence="2 3">
    <name type="scientific">Nonomuraea rosea</name>
    <dbReference type="NCBI Taxonomy" id="638574"/>
    <lineage>
        <taxon>Bacteria</taxon>
        <taxon>Bacillati</taxon>
        <taxon>Actinomycetota</taxon>
        <taxon>Actinomycetes</taxon>
        <taxon>Streptosporangiales</taxon>
        <taxon>Streptosporangiaceae</taxon>
        <taxon>Nonomuraea</taxon>
    </lineage>
</organism>
<evidence type="ECO:0008006" key="4">
    <source>
        <dbReference type="Google" id="ProtNLM"/>
    </source>
</evidence>
<dbReference type="EMBL" id="BAABDQ010000024">
    <property type="protein sequence ID" value="GAA3587860.1"/>
    <property type="molecule type" value="Genomic_DNA"/>
</dbReference>
<feature type="region of interest" description="Disordered" evidence="1">
    <location>
        <begin position="42"/>
        <end position="68"/>
    </location>
</feature>
<evidence type="ECO:0000313" key="2">
    <source>
        <dbReference type="EMBL" id="GAA3587860.1"/>
    </source>
</evidence>
<name>A0ABP6YQS1_9ACTN</name>
<evidence type="ECO:0000313" key="3">
    <source>
        <dbReference type="Proteomes" id="UP001500630"/>
    </source>
</evidence>
<evidence type="ECO:0000256" key="1">
    <source>
        <dbReference type="SAM" id="MobiDB-lite"/>
    </source>
</evidence>
<comment type="caution">
    <text evidence="2">The sequence shown here is derived from an EMBL/GenBank/DDBJ whole genome shotgun (WGS) entry which is preliminary data.</text>
</comment>
<dbReference type="Proteomes" id="UP001500630">
    <property type="component" value="Unassembled WGS sequence"/>
</dbReference>
<protein>
    <recommendedName>
        <fullName evidence="4">Pentapeptide repeat-containing protein</fullName>
    </recommendedName>
</protein>
<sequence length="124" mass="12695">MLLARLPDPVRLRRRAPGRASALPGRPAQGVTCGVERLRPLGGGHPGALGGGERPAFAGQAPCSGADQQRPCRAAASGVTTGIQAATGLVVIGADLRGANLQHVQGMTERQIRAVARVDATTKF</sequence>
<feature type="compositionally biased region" description="Gly residues" evidence="1">
    <location>
        <begin position="42"/>
        <end position="53"/>
    </location>
</feature>
<accession>A0ABP6YQS1</accession>
<reference evidence="3" key="1">
    <citation type="journal article" date="2019" name="Int. J. Syst. Evol. Microbiol.">
        <title>The Global Catalogue of Microorganisms (GCM) 10K type strain sequencing project: providing services to taxonomists for standard genome sequencing and annotation.</title>
        <authorList>
            <consortium name="The Broad Institute Genomics Platform"/>
            <consortium name="The Broad Institute Genome Sequencing Center for Infectious Disease"/>
            <person name="Wu L."/>
            <person name="Ma J."/>
        </authorList>
    </citation>
    <scope>NUCLEOTIDE SEQUENCE [LARGE SCALE GENOMIC DNA]</scope>
    <source>
        <strain evidence="3">JCM 17326</strain>
    </source>
</reference>